<dbReference type="Proteomes" id="UP000515154">
    <property type="component" value="Unplaced"/>
</dbReference>
<gene>
    <name evidence="4" type="primary">LOC115228073</name>
</gene>
<dbReference type="PANTHER" id="PTHR48051:SF54">
    <property type="entry name" value="LEUCINE-RICH REPEAT-CONTAINING PROTEIN"/>
    <property type="match status" value="1"/>
</dbReference>
<dbReference type="KEGG" id="osn:115228073"/>
<reference evidence="4" key="1">
    <citation type="submission" date="2025-08" db="UniProtKB">
        <authorList>
            <consortium name="RefSeq"/>
        </authorList>
    </citation>
    <scope>IDENTIFICATION</scope>
</reference>
<dbReference type="PRINTS" id="PR00019">
    <property type="entry name" value="LEURICHRPT"/>
</dbReference>
<organism evidence="3 4">
    <name type="scientific">Octopus sinensis</name>
    <name type="common">East Asian common octopus</name>
    <dbReference type="NCBI Taxonomy" id="2607531"/>
    <lineage>
        <taxon>Eukaryota</taxon>
        <taxon>Metazoa</taxon>
        <taxon>Spiralia</taxon>
        <taxon>Lophotrochozoa</taxon>
        <taxon>Mollusca</taxon>
        <taxon>Cephalopoda</taxon>
        <taxon>Coleoidea</taxon>
        <taxon>Octopodiformes</taxon>
        <taxon>Octopoda</taxon>
        <taxon>Incirrata</taxon>
        <taxon>Octopodidae</taxon>
        <taxon>Octopus</taxon>
    </lineage>
</organism>
<dbReference type="Gene3D" id="3.80.10.10">
    <property type="entry name" value="Ribonuclease Inhibitor"/>
    <property type="match status" value="1"/>
</dbReference>
<evidence type="ECO:0000256" key="1">
    <source>
        <dbReference type="ARBA" id="ARBA00022614"/>
    </source>
</evidence>
<keyword evidence="3" id="KW-1185">Reference proteome</keyword>
<evidence type="ECO:0000313" key="3">
    <source>
        <dbReference type="Proteomes" id="UP000515154"/>
    </source>
</evidence>
<dbReference type="Pfam" id="PF00560">
    <property type="entry name" value="LRR_1"/>
    <property type="match status" value="2"/>
</dbReference>
<keyword evidence="1" id="KW-0433">Leucine-rich repeat</keyword>
<dbReference type="GO" id="GO:0005737">
    <property type="term" value="C:cytoplasm"/>
    <property type="evidence" value="ECO:0007669"/>
    <property type="project" value="TreeGrafter"/>
</dbReference>
<dbReference type="PROSITE" id="PS51450">
    <property type="entry name" value="LRR"/>
    <property type="match status" value="4"/>
</dbReference>
<dbReference type="SUPFAM" id="SSF52058">
    <property type="entry name" value="L domain-like"/>
    <property type="match status" value="1"/>
</dbReference>
<keyword evidence="2" id="KW-0677">Repeat</keyword>
<dbReference type="RefSeq" id="XP_029654605.2">
    <property type="nucleotide sequence ID" value="XM_029798745.2"/>
</dbReference>
<dbReference type="Pfam" id="PF13855">
    <property type="entry name" value="LRR_8"/>
    <property type="match status" value="1"/>
</dbReference>
<evidence type="ECO:0000313" key="4">
    <source>
        <dbReference type="RefSeq" id="XP_029654605.2"/>
    </source>
</evidence>
<accession>A0A6P7TXF1</accession>
<dbReference type="InterPro" id="IPR032675">
    <property type="entry name" value="LRR_dom_sf"/>
</dbReference>
<dbReference type="SMART" id="SM00369">
    <property type="entry name" value="LRR_TYP"/>
    <property type="match status" value="6"/>
</dbReference>
<dbReference type="InterPro" id="IPR050216">
    <property type="entry name" value="LRR_domain-containing"/>
</dbReference>
<evidence type="ECO:0000256" key="2">
    <source>
        <dbReference type="ARBA" id="ARBA00022737"/>
    </source>
</evidence>
<dbReference type="PANTHER" id="PTHR48051">
    <property type="match status" value="1"/>
</dbReference>
<sequence>MMRILCASKNKLCFLPSNMHKLRNLEKLDLSQNSLTKFDESLTTFEYLEYLDLSENEIQSLPQTFGSLKLLTYLNLSKNNIESFPSEDIQILGSVKKLDISENRIGELPANLPYLYRMVELRASFNYLEGLPPAINLMKGLEILLVDENYIVTLSENICKTPNLKILDVSNNKIKQWPKAFENLKKKCNCITGHQTSNKRKSTSPKEPSNN</sequence>
<dbReference type="SMART" id="SM00364">
    <property type="entry name" value="LRR_BAC"/>
    <property type="match status" value="6"/>
</dbReference>
<dbReference type="InterPro" id="IPR001611">
    <property type="entry name" value="Leu-rich_rpt"/>
</dbReference>
<name>A0A6P7TXF1_9MOLL</name>
<dbReference type="SMART" id="SM00365">
    <property type="entry name" value="LRR_SD22"/>
    <property type="match status" value="2"/>
</dbReference>
<proteinExistence type="predicted"/>
<protein>
    <submittedName>
        <fullName evidence="4">Plant intracellular Ras-group-related LRR protein 4-like</fullName>
    </submittedName>
</protein>
<dbReference type="InterPro" id="IPR003591">
    <property type="entry name" value="Leu-rich_rpt_typical-subtyp"/>
</dbReference>
<dbReference type="AlphaFoldDB" id="A0A6P7TXF1"/>